<dbReference type="EMBL" id="JBHFFA010000008">
    <property type="protein sequence ID" value="KAL2609875.1"/>
    <property type="molecule type" value="Genomic_DNA"/>
</dbReference>
<reference evidence="1 2" key="1">
    <citation type="submission" date="2024-09" db="EMBL/GenBank/DDBJ databases">
        <title>Chromosome-scale assembly of Riccia fluitans.</title>
        <authorList>
            <person name="Paukszto L."/>
            <person name="Sawicki J."/>
            <person name="Karawczyk K."/>
            <person name="Piernik-Szablinska J."/>
            <person name="Szczecinska M."/>
            <person name="Mazdziarz M."/>
        </authorList>
    </citation>
    <scope>NUCLEOTIDE SEQUENCE [LARGE SCALE GENOMIC DNA]</scope>
    <source>
        <strain evidence="1">Rf_01</strain>
        <tissue evidence="1">Aerial parts of the thallus</tissue>
    </source>
</reference>
<evidence type="ECO:0000313" key="1">
    <source>
        <dbReference type="EMBL" id="KAL2609875.1"/>
    </source>
</evidence>
<accession>A0ABD1XLQ4</accession>
<dbReference type="Proteomes" id="UP001605036">
    <property type="component" value="Unassembled WGS sequence"/>
</dbReference>
<organism evidence="1 2">
    <name type="scientific">Riccia fluitans</name>
    <dbReference type="NCBI Taxonomy" id="41844"/>
    <lineage>
        <taxon>Eukaryota</taxon>
        <taxon>Viridiplantae</taxon>
        <taxon>Streptophyta</taxon>
        <taxon>Embryophyta</taxon>
        <taxon>Marchantiophyta</taxon>
        <taxon>Marchantiopsida</taxon>
        <taxon>Marchantiidae</taxon>
        <taxon>Marchantiales</taxon>
        <taxon>Ricciaceae</taxon>
        <taxon>Riccia</taxon>
    </lineage>
</organism>
<sequence>MHMRFSLPGFLPGGRVVSDQESEWNLSWIPLVHLQLLGSPGSELENERWSAVEESPAWCSKLRTPDSVDVPSRISIFDGEGVQCGFEIIINQPGFVNFRLSRALKRSSSRSSFPHLFDDQPNIHLVPEFCGRKESHPCGVTVSGS</sequence>
<proteinExistence type="predicted"/>
<comment type="caution">
    <text evidence="1">The sequence shown here is derived from an EMBL/GenBank/DDBJ whole genome shotgun (WGS) entry which is preliminary data.</text>
</comment>
<name>A0ABD1XLQ4_9MARC</name>
<dbReference type="AlphaFoldDB" id="A0ABD1XLQ4"/>
<evidence type="ECO:0000313" key="2">
    <source>
        <dbReference type="Proteomes" id="UP001605036"/>
    </source>
</evidence>
<gene>
    <name evidence="1" type="ORF">R1flu_028448</name>
</gene>
<keyword evidence="2" id="KW-1185">Reference proteome</keyword>
<protein>
    <submittedName>
        <fullName evidence="1">Uncharacterized protein</fullName>
    </submittedName>
</protein>